<evidence type="ECO:0000256" key="5">
    <source>
        <dbReference type="ARBA" id="ARBA00022857"/>
    </source>
</evidence>
<feature type="domain" description="Enoyl reductase (ER)" evidence="13">
    <location>
        <begin position="43"/>
        <end position="387"/>
    </location>
</feature>
<comment type="similarity">
    <text evidence="2">Belongs to the zinc-containing alcohol dehydrogenase family. Quinone oxidoreductase subfamily.</text>
</comment>
<keyword evidence="4" id="KW-0276">Fatty acid metabolism</keyword>
<dbReference type="GO" id="GO:0005739">
    <property type="term" value="C:mitochondrion"/>
    <property type="evidence" value="ECO:0007669"/>
    <property type="project" value="UniProtKB-SubCell"/>
</dbReference>
<reference evidence="14" key="1">
    <citation type="submission" date="2021-06" db="EMBL/GenBank/DDBJ databases">
        <authorList>
            <consortium name="DOE Joint Genome Institute"/>
            <person name="Mondo S.J."/>
            <person name="Amses K.R."/>
            <person name="Simmons D.R."/>
            <person name="Longcore J.E."/>
            <person name="Seto K."/>
            <person name="Alves G.H."/>
            <person name="Bonds A.E."/>
            <person name="Quandt C.A."/>
            <person name="Davis W.J."/>
            <person name="Chang Y."/>
            <person name="Letcher P.M."/>
            <person name="Powell M.J."/>
            <person name="Kuo A."/>
            <person name="Labutti K."/>
            <person name="Pangilinan J."/>
            <person name="Andreopoulos W."/>
            <person name="Tritt A."/>
            <person name="Riley R."/>
            <person name="Hundley H."/>
            <person name="Johnson J."/>
            <person name="Lipzen A."/>
            <person name="Barry K."/>
            <person name="Berbee M.L."/>
            <person name="Buchler N.E."/>
            <person name="Grigoriev I.V."/>
            <person name="Spatafora J.W."/>
            <person name="Stajich J.E."/>
            <person name="James T.Y."/>
        </authorList>
    </citation>
    <scope>NUCLEOTIDE SEQUENCE</scope>
    <source>
        <strain evidence="14">AG</strain>
    </source>
</reference>
<dbReference type="PANTHER" id="PTHR43981">
    <property type="entry name" value="ENOYL-[ACYL-CARRIER-PROTEIN] REDUCTASE, MITOCHONDRIAL"/>
    <property type="match status" value="1"/>
</dbReference>
<dbReference type="CDD" id="cd08290">
    <property type="entry name" value="ETR"/>
    <property type="match status" value="1"/>
</dbReference>
<dbReference type="InterPro" id="IPR013154">
    <property type="entry name" value="ADH-like_N"/>
</dbReference>
<accession>A0AAD5EBS3</accession>
<dbReference type="GeneID" id="75913747"/>
<dbReference type="EMBL" id="MU620912">
    <property type="protein sequence ID" value="KAI8580492.1"/>
    <property type="molecule type" value="Genomic_DNA"/>
</dbReference>
<keyword evidence="9" id="KW-0496">Mitochondrion</keyword>
<keyword evidence="5" id="KW-0521">NADP</keyword>
<keyword evidence="8" id="KW-0443">Lipid metabolism</keyword>
<evidence type="ECO:0000313" key="15">
    <source>
        <dbReference type="Proteomes" id="UP001206595"/>
    </source>
</evidence>
<evidence type="ECO:0000256" key="6">
    <source>
        <dbReference type="ARBA" id="ARBA00022946"/>
    </source>
</evidence>
<dbReference type="InterPro" id="IPR011032">
    <property type="entry name" value="GroES-like_sf"/>
</dbReference>
<reference evidence="14" key="2">
    <citation type="journal article" date="2022" name="Proc. Natl. Acad. Sci. U.S.A.">
        <title>Diploid-dominant life cycles characterize the early evolution of Fungi.</title>
        <authorList>
            <person name="Amses K.R."/>
            <person name="Simmons D.R."/>
            <person name="Longcore J.E."/>
            <person name="Mondo S.J."/>
            <person name="Seto K."/>
            <person name="Jeronimo G.H."/>
            <person name="Bonds A.E."/>
            <person name="Quandt C.A."/>
            <person name="Davis W.J."/>
            <person name="Chang Y."/>
            <person name="Federici B.A."/>
            <person name="Kuo A."/>
            <person name="LaButti K."/>
            <person name="Pangilinan J."/>
            <person name="Andreopoulos W."/>
            <person name="Tritt A."/>
            <person name="Riley R."/>
            <person name="Hundley H."/>
            <person name="Johnson J."/>
            <person name="Lipzen A."/>
            <person name="Barry K."/>
            <person name="Lang B.F."/>
            <person name="Cuomo C.A."/>
            <person name="Buchler N.E."/>
            <person name="Grigoriev I.V."/>
            <person name="Spatafora J.W."/>
            <person name="Stajich J.E."/>
            <person name="James T.Y."/>
        </authorList>
    </citation>
    <scope>NUCLEOTIDE SEQUENCE</scope>
    <source>
        <strain evidence="14">AG</strain>
    </source>
</reference>
<dbReference type="Pfam" id="PF00107">
    <property type="entry name" value="ADH_zinc_N"/>
    <property type="match status" value="1"/>
</dbReference>
<evidence type="ECO:0000259" key="13">
    <source>
        <dbReference type="SMART" id="SM00829"/>
    </source>
</evidence>
<comment type="caution">
    <text evidence="14">The sequence shown here is derived from an EMBL/GenBank/DDBJ whole genome shotgun (WGS) entry which is preliminary data.</text>
</comment>
<evidence type="ECO:0000256" key="7">
    <source>
        <dbReference type="ARBA" id="ARBA00023002"/>
    </source>
</evidence>
<proteinExistence type="inferred from homology"/>
<evidence type="ECO:0000256" key="3">
    <source>
        <dbReference type="ARBA" id="ARBA00022516"/>
    </source>
</evidence>
<organism evidence="14 15">
    <name type="scientific">Umbelopsis ramanniana AG</name>
    <dbReference type="NCBI Taxonomy" id="1314678"/>
    <lineage>
        <taxon>Eukaryota</taxon>
        <taxon>Fungi</taxon>
        <taxon>Fungi incertae sedis</taxon>
        <taxon>Mucoromycota</taxon>
        <taxon>Mucoromycotina</taxon>
        <taxon>Umbelopsidomycetes</taxon>
        <taxon>Umbelopsidales</taxon>
        <taxon>Umbelopsidaceae</taxon>
        <taxon>Umbelopsis</taxon>
    </lineage>
</organism>
<comment type="subcellular location">
    <subcellularLocation>
        <location evidence="1">Mitochondrion</location>
    </subcellularLocation>
</comment>
<evidence type="ECO:0000256" key="4">
    <source>
        <dbReference type="ARBA" id="ARBA00022832"/>
    </source>
</evidence>
<dbReference type="InterPro" id="IPR051034">
    <property type="entry name" value="Mito_Enoyl-ACP_Reductase"/>
</dbReference>
<dbReference type="SUPFAM" id="SSF51735">
    <property type="entry name" value="NAD(P)-binding Rossmann-fold domains"/>
    <property type="match status" value="1"/>
</dbReference>
<dbReference type="FunFam" id="3.40.50.720:FF:000112">
    <property type="entry name" value="Enoyl-[acyl-carrier-protein] reductase 1, mitochondrial"/>
    <property type="match status" value="1"/>
</dbReference>
<protein>
    <recommendedName>
        <fullName evidence="11">enoyl-[acyl-carrier-protein] reductase</fullName>
        <ecNumber evidence="11">1.3.1.104</ecNumber>
    </recommendedName>
</protein>
<dbReference type="Proteomes" id="UP001206595">
    <property type="component" value="Unassembled WGS sequence"/>
</dbReference>
<dbReference type="RefSeq" id="XP_051445496.1">
    <property type="nucleotide sequence ID" value="XM_051588402.1"/>
</dbReference>
<keyword evidence="7" id="KW-0560">Oxidoreductase</keyword>
<evidence type="ECO:0000256" key="2">
    <source>
        <dbReference type="ARBA" id="ARBA00010371"/>
    </source>
</evidence>
<dbReference type="SUPFAM" id="SSF50129">
    <property type="entry name" value="GroES-like"/>
    <property type="match status" value="1"/>
</dbReference>
<gene>
    <name evidence="14" type="ORF">K450DRAFT_237303</name>
</gene>
<dbReference type="GO" id="GO:0006633">
    <property type="term" value="P:fatty acid biosynthetic process"/>
    <property type="evidence" value="ECO:0007669"/>
    <property type="project" value="UniProtKB-KW"/>
</dbReference>
<dbReference type="EC" id="1.3.1.104" evidence="11"/>
<evidence type="ECO:0000256" key="12">
    <source>
        <dbReference type="ARBA" id="ARBA00048843"/>
    </source>
</evidence>
<evidence type="ECO:0000256" key="9">
    <source>
        <dbReference type="ARBA" id="ARBA00023128"/>
    </source>
</evidence>
<dbReference type="InterPro" id="IPR013149">
    <property type="entry name" value="ADH-like_C"/>
</dbReference>
<evidence type="ECO:0000256" key="11">
    <source>
        <dbReference type="ARBA" id="ARBA00038963"/>
    </source>
</evidence>
<dbReference type="SMART" id="SM00829">
    <property type="entry name" value="PKS_ER"/>
    <property type="match status" value="1"/>
</dbReference>
<dbReference type="PANTHER" id="PTHR43981:SF2">
    <property type="entry name" value="ENOYL-[ACYL-CARRIER-PROTEIN] REDUCTASE, MITOCHONDRIAL"/>
    <property type="match status" value="1"/>
</dbReference>
<dbReference type="InterPro" id="IPR036291">
    <property type="entry name" value="NAD(P)-bd_dom_sf"/>
</dbReference>
<dbReference type="InterPro" id="IPR020843">
    <property type="entry name" value="ER"/>
</dbReference>
<keyword evidence="15" id="KW-1185">Reference proteome</keyword>
<keyword evidence="10" id="KW-0275">Fatty acid biosynthesis</keyword>
<keyword evidence="3" id="KW-0444">Lipid biosynthesis</keyword>
<dbReference type="AlphaFoldDB" id="A0AAD5EBS3"/>
<sequence>MLFLGTRQMHLVVRPLSTVKTSLFYSTSSHVPARAMVYAQYGKPSEVLRVHKHALPDIKPQDVHIRFLAAPINPADCNQVEGVYPIKPPFNTSLGSDEPVAVGGNEGVAEVIALGDQVKGFNVGDKVVMAQAGRGTWRTHAALPASEVQLLPGFNNQVSLVHAATLTVNPSTAYRMLNDFVELKEGDYVIQNGANSAVGQFVIQIAHAWGLKTINVVRDRPNLDELKEYLTSLGATHILTEEELSKRETRSKLKGWLDGRKLRLALNCVGGKNATELGRYLDHEGKHVTYGAMSKQPMAVPAAPLIFKDVSYHGFWVSRWTDTHSRQEREAMFGDLIDLIKQGKLREPVWEKVSWKLNASEQEIETAFKEAVDKGITGFGKGKQIVFFED</sequence>
<dbReference type="GO" id="GO:0141148">
    <property type="term" value="F:enoyl-[acyl-carrier-protein] reductase (NADPH) activity"/>
    <property type="evidence" value="ECO:0007669"/>
    <property type="project" value="UniProtKB-EC"/>
</dbReference>
<dbReference type="Pfam" id="PF08240">
    <property type="entry name" value="ADH_N"/>
    <property type="match status" value="1"/>
</dbReference>
<evidence type="ECO:0000256" key="1">
    <source>
        <dbReference type="ARBA" id="ARBA00004173"/>
    </source>
</evidence>
<dbReference type="Gene3D" id="3.40.50.720">
    <property type="entry name" value="NAD(P)-binding Rossmann-like Domain"/>
    <property type="match status" value="1"/>
</dbReference>
<dbReference type="Gene3D" id="3.90.180.10">
    <property type="entry name" value="Medium-chain alcohol dehydrogenases, catalytic domain"/>
    <property type="match status" value="1"/>
</dbReference>
<evidence type="ECO:0000256" key="10">
    <source>
        <dbReference type="ARBA" id="ARBA00023160"/>
    </source>
</evidence>
<evidence type="ECO:0000313" key="14">
    <source>
        <dbReference type="EMBL" id="KAI8580492.1"/>
    </source>
</evidence>
<keyword evidence="6" id="KW-0809">Transit peptide</keyword>
<name>A0AAD5EBS3_UMBRA</name>
<comment type="catalytic activity">
    <reaction evidence="12">
        <text>a 2,3-saturated acyl-[ACP] + NADP(+) = a (2E)-enoyl-[ACP] + NADPH + H(+)</text>
        <dbReference type="Rhea" id="RHEA:22564"/>
        <dbReference type="Rhea" id="RHEA-COMP:9925"/>
        <dbReference type="Rhea" id="RHEA-COMP:9926"/>
        <dbReference type="ChEBI" id="CHEBI:15378"/>
        <dbReference type="ChEBI" id="CHEBI:57783"/>
        <dbReference type="ChEBI" id="CHEBI:58349"/>
        <dbReference type="ChEBI" id="CHEBI:78784"/>
        <dbReference type="ChEBI" id="CHEBI:78785"/>
        <dbReference type="EC" id="1.3.1.104"/>
    </reaction>
</comment>
<evidence type="ECO:0000256" key="8">
    <source>
        <dbReference type="ARBA" id="ARBA00023098"/>
    </source>
</evidence>